<organism evidence="2 3">
    <name type="scientific">Acidimangrovimonas pyrenivorans</name>
    <dbReference type="NCBI Taxonomy" id="2030798"/>
    <lineage>
        <taxon>Bacteria</taxon>
        <taxon>Pseudomonadati</taxon>
        <taxon>Pseudomonadota</taxon>
        <taxon>Alphaproteobacteria</taxon>
        <taxon>Rhodobacterales</taxon>
        <taxon>Paracoccaceae</taxon>
        <taxon>Acidimangrovimonas</taxon>
    </lineage>
</organism>
<evidence type="ECO:0000313" key="2">
    <source>
        <dbReference type="EMBL" id="MFC2966889.1"/>
    </source>
</evidence>
<sequence length="93" mass="10714">MVELTALAFGFLSLRLYSEGQVLFACQALFAAAVLWALHRIAVEVAKVVRMKEYELDKPVQSAVLLMNRRKDEWTDEYLSLKRENGLPDWWGP</sequence>
<comment type="caution">
    <text evidence="2">The sequence shown here is derived from an EMBL/GenBank/DDBJ whole genome shotgun (WGS) entry which is preliminary data.</text>
</comment>
<feature type="transmembrane region" description="Helical" evidence="1">
    <location>
        <begin position="28"/>
        <end position="49"/>
    </location>
</feature>
<keyword evidence="1" id="KW-1133">Transmembrane helix</keyword>
<dbReference type="EMBL" id="JBHRSK010000002">
    <property type="protein sequence ID" value="MFC2966889.1"/>
    <property type="molecule type" value="Genomic_DNA"/>
</dbReference>
<gene>
    <name evidence="2" type="ORF">ACFOES_02180</name>
</gene>
<evidence type="ECO:0000313" key="3">
    <source>
        <dbReference type="Proteomes" id="UP001595443"/>
    </source>
</evidence>
<keyword evidence="3" id="KW-1185">Reference proteome</keyword>
<name>A0ABV7AC52_9RHOB</name>
<protein>
    <submittedName>
        <fullName evidence="2">Uncharacterized protein</fullName>
    </submittedName>
</protein>
<keyword evidence="1" id="KW-0812">Transmembrane</keyword>
<accession>A0ABV7AC52</accession>
<dbReference type="Proteomes" id="UP001595443">
    <property type="component" value="Unassembled WGS sequence"/>
</dbReference>
<reference evidence="3" key="1">
    <citation type="journal article" date="2019" name="Int. J. Syst. Evol. Microbiol.">
        <title>The Global Catalogue of Microorganisms (GCM) 10K type strain sequencing project: providing services to taxonomists for standard genome sequencing and annotation.</title>
        <authorList>
            <consortium name="The Broad Institute Genomics Platform"/>
            <consortium name="The Broad Institute Genome Sequencing Center for Infectious Disease"/>
            <person name="Wu L."/>
            <person name="Ma J."/>
        </authorList>
    </citation>
    <scope>NUCLEOTIDE SEQUENCE [LARGE SCALE GENOMIC DNA]</scope>
    <source>
        <strain evidence="3">KCTC 62192</strain>
    </source>
</reference>
<dbReference type="RefSeq" id="WP_377831511.1">
    <property type="nucleotide sequence ID" value="NZ_JBHRSK010000002.1"/>
</dbReference>
<proteinExistence type="predicted"/>
<keyword evidence="1" id="KW-0472">Membrane</keyword>
<evidence type="ECO:0000256" key="1">
    <source>
        <dbReference type="SAM" id="Phobius"/>
    </source>
</evidence>